<dbReference type="InterPro" id="IPR036191">
    <property type="entry name" value="RRF_sf"/>
</dbReference>
<dbReference type="Pfam" id="PF01765">
    <property type="entry name" value="RRF"/>
    <property type="match status" value="1"/>
</dbReference>
<dbReference type="GO" id="GO:0006415">
    <property type="term" value="P:translational termination"/>
    <property type="evidence" value="ECO:0007669"/>
    <property type="project" value="UniProtKB-UniRule"/>
</dbReference>
<dbReference type="CDD" id="cd00520">
    <property type="entry name" value="RRF"/>
    <property type="match status" value="1"/>
</dbReference>
<dbReference type="RefSeq" id="WP_013182964.1">
    <property type="nucleotide sequence ID" value="NC_014225.1"/>
</dbReference>
<dbReference type="InterPro" id="IPR023584">
    <property type="entry name" value="Ribosome_recyc_fac_dom"/>
</dbReference>
<dbReference type="NCBIfam" id="TIGR00496">
    <property type="entry name" value="frr"/>
    <property type="match status" value="1"/>
</dbReference>
<dbReference type="eggNOG" id="COG0233">
    <property type="taxonomic scope" value="Bacteria"/>
</dbReference>
<keyword evidence="3" id="KW-0963">Cytoplasm</keyword>
<dbReference type="Gene3D" id="3.30.1360.40">
    <property type="match status" value="1"/>
</dbReference>
<dbReference type="AlphaFoldDB" id="D6YT76"/>
<reference evidence="5 6" key="1">
    <citation type="journal article" date="2010" name="PLoS ONE">
        <title>The Waddlia genome: a window into chlamydial biology.</title>
        <authorList>
            <person name="Bertelli C."/>
            <person name="Collyn F."/>
            <person name="Croxatto A."/>
            <person name="Ruckert C."/>
            <person name="Polkinghorne A."/>
            <person name="Kebbi-Beghdadi C."/>
            <person name="Goesmann A."/>
            <person name="Vaughan L."/>
            <person name="Greub G."/>
        </authorList>
    </citation>
    <scope>NUCLEOTIDE SEQUENCE [LARGE SCALE GENOMIC DNA]</scope>
    <source>
        <strain evidence="6">ATCC VR-1470 / WSU 86-1044</strain>
    </source>
</reference>
<dbReference type="PANTHER" id="PTHR20982">
    <property type="entry name" value="RIBOSOME RECYCLING FACTOR"/>
    <property type="match status" value="1"/>
</dbReference>
<dbReference type="GO" id="GO:0043023">
    <property type="term" value="F:ribosomal large subunit binding"/>
    <property type="evidence" value="ECO:0007669"/>
    <property type="project" value="TreeGrafter"/>
</dbReference>
<evidence type="ECO:0000256" key="2">
    <source>
        <dbReference type="ARBA" id="ARBA00022917"/>
    </source>
</evidence>
<evidence type="ECO:0000313" key="5">
    <source>
        <dbReference type="EMBL" id="ADI39271.1"/>
    </source>
</evidence>
<dbReference type="SUPFAM" id="SSF55194">
    <property type="entry name" value="Ribosome recycling factor, RRF"/>
    <property type="match status" value="1"/>
</dbReference>
<dbReference type="Gene3D" id="1.10.132.20">
    <property type="entry name" value="Ribosome-recycling factor"/>
    <property type="match status" value="1"/>
</dbReference>
<dbReference type="GO" id="GO:0005737">
    <property type="term" value="C:cytoplasm"/>
    <property type="evidence" value="ECO:0007669"/>
    <property type="project" value="UniProtKB-SubCell"/>
</dbReference>
<dbReference type="EMBL" id="CP001928">
    <property type="protein sequence ID" value="ADI39271.1"/>
    <property type="molecule type" value="Genomic_DNA"/>
</dbReference>
<protein>
    <recommendedName>
        <fullName evidence="3">Ribosome-recycling factor</fullName>
        <shortName evidence="3">RRF</shortName>
    </recommendedName>
    <alternativeName>
        <fullName evidence="3">Ribosome-releasing factor</fullName>
    </alternativeName>
</protein>
<dbReference type="KEGG" id="wch:wcw_1936"/>
<comment type="subcellular location">
    <subcellularLocation>
        <location evidence="3">Cytoplasm</location>
    </subcellularLocation>
</comment>
<comment type="similarity">
    <text evidence="1 3">Belongs to the RRF family.</text>
</comment>
<proteinExistence type="inferred from homology"/>
<dbReference type="OrthoDB" id="9804006at2"/>
<keyword evidence="2 3" id="KW-0648">Protein biosynthesis</keyword>
<dbReference type="FunFam" id="3.30.1360.40:FF:000001">
    <property type="entry name" value="Ribosome-recycling factor"/>
    <property type="match status" value="1"/>
</dbReference>
<keyword evidence="6" id="KW-1185">Reference proteome</keyword>
<gene>
    <name evidence="3 5" type="primary">frr</name>
    <name evidence="5" type="ordered locus">wcw_1936</name>
</gene>
<dbReference type="Proteomes" id="UP000001505">
    <property type="component" value="Chromosome"/>
</dbReference>
<comment type="function">
    <text evidence="3">Responsible for the release of ribosomes from messenger RNA at the termination of protein biosynthesis. May increase the efficiency of translation by recycling ribosomes from one round of translation to another.</text>
</comment>
<sequence>MSIIDQTEQKMKASIDHLTDELKKIRTGQANPAMLENVTVEVYGTSMKLRDVASITTPEPRQLLVTPYDANNTQVIGKGIEKANLGFRPIVDANVVRITIPQMDESVRQEMVKLCHKKREEAKVSIRNVRRDSNEAVRKQKTDGEIGEDMEKKFEKDIQILTDKYCKIADDVSSVKEKEVSTI</sequence>
<dbReference type="HAMAP" id="MF_00040">
    <property type="entry name" value="RRF"/>
    <property type="match status" value="1"/>
</dbReference>
<feature type="domain" description="Ribosome recycling factor" evidence="4">
    <location>
        <begin position="19"/>
        <end position="180"/>
    </location>
</feature>
<evidence type="ECO:0000259" key="4">
    <source>
        <dbReference type="Pfam" id="PF01765"/>
    </source>
</evidence>
<evidence type="ECO:0000256" key="1">
    <source>
        <dbReference type="ARBA" id="ARBA00005912"/>
    </source>
</evidence>
<evidence type="ECO:0000256" key="3">
    <source>
        <dbReference type="HAMAP-Rule" id="MF_00040"/>
    </source>
</evidence>
<accession>D6YT76</accession>
<name>D6YT76_WADCW</name>
<dbReference type="STRING" id="716544.wcw_1936"/>
<evidence type="ECO:0000313" key="6">
    <source>
        <dbReference type="Proteomes" id="UP000001505"/>
    </source>
</evidence>
<dbReference type="PANTHER" id="PTHR20982:SF3">
    <property type="entry name" value="MITOCHONDRIAL RIBOSOME RECYCLING FACTOR PSEUDO 1"/>
    <property type="match status" value="1"/>
</dbReference>
<dbReference type="InterPro" id="IPR002661">
    <property type="entry name" value="Ribosome_recyc_fac"/>
</dbReference>
<dbReference type="HOGENOM" id="CLU_073981_2_1_0"/>
<organism evidence="5 6">
    <name type="scientific">Waddlia chondrophila (strain ATCC VR-1470 / WSU 86-1044)</name>
    <dbReference type="NCBI Taxonomy" id="716544"/>
    <lineage>
        <taxon>Bacteria</taxon>
        <taxon>Pseudomonadati</taxon>
        <taxon>Chlamydiota</taxon>
        <taxon>Chlamydiia</taxon>
        <taxon>Parachlamydiales</taxon>
        <taxon>Waddliaceae</taxon>
        <taxon>Waddlia</taxon>
    </lineage>
</organism>